<accession>A0AAW1J8L4</accession>
<dbReference type="PANTHER" id="PTHR33127:SF69">
    <property type="entry name" value="OS09G0340800 PROTEIN"/>
    <property type="match status" value="1"/>
</dbReference>
<protein>
    <recommendedName>
        <fullName evidence="1">KIB1-4 beta-propeller domain-containing protein</fullName>
    </recommendedName>
</protein>
<reference evidence="2" key="1">
    <citation type="submission" date="2024-03" db="EMBL/GenBank/DDBJ databases">
        <title>WGS assembly of Saponaria officinalis var. Norfolk2.</title>
        <authorList>
            <person name="Jenkins J."/>
            <person name="Shu S."/>
            <person name="Grimwood J."/>
            <person name="Barry K."/>
            <person name="Goodstein D."/>
            <person name="Schmutz J."/>
            <person name="Leebens-Mack J."/>
            <person name="Osbourn A."/>
        </authorList>
    </citation>
    <scope>NUCLEOTIDE SEQUENCE [LARGE SCALE GENOMIC DNA]</scope>
    <source>
        <strain evidence="2">JIC</strain>
    </source>
</reference>
<keyword evidence="3" id="KW-1185">Reference proteome</keyword>
<sequence>MSLKNNKGECELWDLFENRTHLIKTPHSPEYISTIEFCEGGCLLMRIDDESLQYFNPFTGTKWEYPPRDMIIWGYAFSTACSSPDDDNLTIGIFGYDNFIEIACFKAASEEWDYHPIIPNEDIGIELNLNSTPRYHDGAFYFIGVKGNLGILRMLGEKWSWKVYDSPLAIQARSKVNSSYIVELDGQLTSVLFQEVGKKVQMFRFENLEERWVELHDLGEHVLFLSPASSFSIVEKDRAMRNRIYLSKRVGNGIVYYSPETRSTTFWARPMF</sequence>
<organism evidence="2 3">
    <name type="scientific">Saponaria officinalis</name>
    <name type="common">Common soapwort</name>
    <name type="synonym">Lychnis saponaria</name>
    <dbReference type="NCBI Taxonomy" id="3572"/>
    <lineage>
        <taxon>Eukaryota</taxon>
        <taxon>Viridiplantae</taxon>
        <taxon>Streptophyta</taxon>
        <taxon>Embryophyta</taxon>
        <taxon>Tracheophyta</taxon>
        <taxon>Spermatophyta</taxon>
        <taxon>Magnoliopsida</taxon>
        <taxon>eudicotyledons</taxon>
        <taxon>Gunneridae</taxon>
        <taxon>Pentapetalae</taxon>
        <taxon>Caryophyllales</taxon>
        <taxon>Caryophyllaceae</taxon>
        <taxon>Caryophylleae</taxon>
        <taxon>Saponaria</taxon>
    </lineage>
</organism>
<comment type="caution">
    <text evidence="2">The sequence shown here is derived from an EMBL/GenBank/DDBJ whole genome shotgun (WGS) entry which is preliminary data.</text>
</comment>
<dbReference type="PANTHER" id="PTHR33127">
    <property type="entry name" value="TRANSMEMBRANE PROTEIN"/>
    <property type="match status" value="1"/>
</dbReference>
<gene>
    <name evidence="2" type="ORF">RND81_08G190000</name>
</gene>
<dbReference type="AlphaFoldDB" id="A0AAW1J8L4"/>
<evidence type="ECO:0000313" key="2">
    <source>
        <dbReference type="EMBL" id="KAK9699698.1"/>
    </source>
</evidence>
<name>A0AAW1J8L4_SAPOF</name>
<dbReference type="InterPro" id="IPR011043">
    <property type="entry name" value="Gal_Oxase/kelch_b-propeller"/>
</dbReference>
<dbReference type="Pfam" id="PF03478">
    <property type="entry name" value="Beta-prop_KIB1-4"/>
    <property type="match status" value="1"/>
</dbReference>
<evidence type="ECO:0000313" key="3">
    <source>
        <dbReference type="Proteomes" id="UP001443914"/>
    </source>
</evidence>
<dbReference type="SUPFAM" id="SSF50965">
    <property type="entry name" value="Galactose oxidase, central domain"/>
    <property type="match status" value="1"/>
</dbReference>
<proteinExistence type="predicted"/>
<dbReference type="Proteomes" id="UP001443914">
    <property type="component" value="Unassembled WGS sequence"/>
</dbReference>
<feature type="domain" description="KIB1-4 beta-propeller" evidence="1">
    <location>
        <begin position="18"/>
        <end position="254"/>
    </location>
</feature>
<dbReference type="EMBL" id="JBDFQZ010000008">
    <property type="protein sequence ID" value="KAK9699698.1"/>
    <property type="molecule type" value="Genomic_DNA"/>
</dbReference>
<dbReference type="InterPro" id="IPR005174">
    <property type="entry name" value="KIB1-4_b-propeller"/>
</dbReference>
<evidence type="ECO:0000259" key="1">
    <source>
        <dbReference type="Pfam" id="PF03478"/>
    </source>
</evidence>